<organism evidence="6 7">
    <name type="scientific">Polymorphobacter multimanifer</name>
    <dbReference type="NCBI Taxonomy" id="1070431"/>
    <lineage>
        <taxon>Bacteria</taxon>
        <taxon>Pseudomonadati</taxon>
        <taxon>Pseudomonadota</taxon>
        <taxon>Alphaproteobacteria</taxon>
        <taxon>Sphingomonadales</taxon>
        <taxon>Sphingosinicellaceae</taxon>
        <taxon>Polymorphobacter</taxon>
    </lineage>
</organism>
<dbReference type="Gene3D" id="1.20.1440.120">
    <property type="entry name" value="Recombination protein O, C-terminal domain"/>
    <property type="match status" value="1"/>
</dbReference>
<dbReference type="EMBL" id="JACIIV010000012">
    <property type="protein sequence ID" value="MBB6227730.1"/>
    <property type="molecule type" value="Genomic_DNA"/>
</dbReference>
<evidence type="ECO:0000256" key="3">
    <source>
        <dbReference type="ARBA" id="ARBA00023204"/>
    </source>
</evidence>
<dbReference type="GO" id="GO:0006302">
    <property type="term" value="P:double-strand break repair"/>
    <property type="evidence" value="ECO:0007669"/>
    <property type="project" value="TreeGrafter"/>
</dbReference>
<proteinExistence type="inferred from homology"/>
<sequence>MQLKTSAIVCTLLGHGEHGVIGRFLTAEDGLVAGYIRGGRGRRLRPVLQPGNIVALTLAARLDNQLASATVELGEARAALITGSFGLATLEWATILTAAALTEGAPHPALHAGLDALVAMLAAEAPPVQTAEALARYELLLLAETGFGLDLASCAATGTTQDLAFVSPRSSQAVSRTAGLPWAARLLPLPAFLITDHRPDASDVHAALVLTRHFLARDILAGSAARLFAARDRLTARLPVDESGTSG</sequence>
<dbReference type="Pfam" id="PF02565">
    <property type="entry name" value="RecO_C"/>
    <property type="match status" value="1"/>
</dbReference>
<keyword evidence="1 4" id="KW-0227">DNA damage</keyword>
<evidence type="ECO:0000259" key="5">
    <source>
        <dbReference type="Pfam" id="PF11967"/>
    </source>
</evidence>
<gene>
    <name evidence="4" type="primary">recO</name>
    <name evidence="6" type="ORF">FHS79_001909</name>
</gene>
<dbReference type="Proteomes" id="UP000538147">
    <property type="component" value="Unassembled WGS sequence"/>
</dbReference>
<dbReference type="InterPro" id="IPR003717">
    <property type="entry name" value="RecO"/>
</dbReference>
<name>A0A841L5N0_9SPHN</name>
<feature type="domain" description="DNA replication/recombination mediator RecO N-terminal" evidence="5">
    <location>
        <begin position="1"/>
        <end position="69"/>
    </location>
</feature>
<evidence type="ECO:0000256" key="2">
    <source>
        <dbReference type="ARBA" id="ARBA00023172"/>
    </source>
</evidence>
<evidence type="ECO:0000256" key="1">
    <source>
        <dbReference type="ARBA" id="ARBA00022763"/>
    </source>
</evidence>
<dbReference type="AlphaFoldDB" id="A0A841L5N0"/>
<keyword evidence="3 4" id="KW-0234">DNA repair</keyword>
<dbReference type="PANTHER" id="PTHR33991">
    <property type="entry name" value="DNA REPAIR PROTEIN RECO"/>
    <property type="match status" value="1"/>
</dbReference>
<dbReference type="NCBIfam" id="TIGR00613">
    <property type="entry name" value="reco"/>
    <property type="match status" value="1"/>
</dbReference>
<evidence type="ECO:0000313" key="7">
    <source>
        <dbReference type="Proteomes" id="UP000538147"/>
    </source>
</evidence>
<comment type="similarity">
    <text evidence="4">Belongs to the RecO family.</text>
</comment>
<dbReference type="GO" id="GO:0006310">
    <property type="term" value="P:DNA recombination"/>
    <property type="evidence" value="ECO:0007669"/>
    <property type="project" value="UniProtKB-UniRule"/>
</dbReference>
<dbReference type="HAMAP" id="MF_00201">
    <property type="entry name" value="RecO"/>
    <property type="match status" value="1"/>
</dbReference>
<dbReference type="PANTHER" id="PTHR33991:SF1">
    <property type="entry name" value="DNA REPAIR PROTEIN RECO"/>
    <property type="match status" value="1"/>
</dbReference>
<dbReference type="GO" id="GO:0043590">
    <property type="term" value="C:bacterial nucleoid"/>
    <property type="evidence" value="ECO:0007669"/>
    <property type="project" value="TreeGrafter"/>
</dbReference>
<dbReference type="InterPro" id="IPR042242">
    <property type="entry name" value="RecO_C"/>
</dbReference>
<dbReference type="InterPro" id="IPR037278">
    <property type="entry name" value="ARFGAP/RecO"/>
</dbReference>
<dbReference type="Pfam" id="PF11967">
    <property type="entry name" value="RecO_N"/>
    <property type="match status" value="1"/>
</dbReference>
<dbReference type="InterPro" id="IPR022572">
    <property type="entry name" value="DNA_rep/recomb_RecO_N"/>
</dbReference>
<evidence type="ECO:0000256" key="4">
    <source>
        <dbReference type="HAMAP-Rule" id="MF_00201"/>
    </source>
</evidence>
<protein>
    <recommendedName>
        <fullName evidence="4">DNA repair protein RecO</fullName>
    </recommendedName>
    <alternativeName>
        <fullName evidence="4">Recombination protein O</fullName>
    </alternativeName>
</protein>
<comment type="function">
    <text evidence="4">Involved in DNA repair and RecF pathway recombination.</text>
</comment>
<keyword evidence="7" id="KW-1185">Reference proteome</keyword>
<dbReference type="SUPFAM" id="SSF57863">
    <property type="entry name" value="ArfGap/RecO-like zinc finger"/>
    <property type="match status" value="1"/>
</dbReference>
<keyword evidence="2 4" id="KW-0233">DNA recombination</keyword>
<evidence type="ECO:0000313" key="6">
    <source>
        <dbReference type="EMBL" id="MBB6227730.1"/>
    </source>
</evidence>
<comment type="caution">
    <text evidence="6">The sequence shown here is derived from an EMBL/GenBank/DDBJ whole genome shotgun (WGS) entry which is preliminary data.</text>
</comment>
<reference evidence="6 7" key="1">
    <citation type="submission" date="2020-08" db="EMBL/GenBank/DDBJ databases">
        <title>Genomic Encyclopedia of Type Strains, Phase IV (KMG-IV): sequencing the most valuable type-strain genomes for metagenomic binning, comparative biology and taxonomic classification.</title>
        <authorList>
            <person name="Goeker M."/>
        </authorList>
    </citation>
    <scope>NUCLEOTIDE SEQUENCE [LARGE SCALE GENOMIC DNA]</scope>
    <source>
        <strain evidence="6 7">DSM 102189</strain>
    </source>
</reference>
<accession>A0A841L5N0</accession>